<comment type="caution">
    <text evidence="3">The sequence shown here is derived from an EMBL/GenBank/DDBJ whole genome shotgun (WGS) entry which is preliminary data.</text>
</comment>
<dbReference type="InParanoid" id="A0A1Z5KHK6"/>
<dbReference type="Proteomes" id="UP000198406">
    <property type="component" value="Unassembled WGS sequence"/>
</dbReference>
<feature type="signal peptide" evidence="2">
    <location>
        <begin position="1"/>
        <end position="26"/>
    </location>
</feature>
<name>A0A1Z5KHK6_FISSO</name>
<evidence type="ECO:0000313" key="3">
    <source>
        <dbReference type="EMBL" id="GAX25562.1"/>
    </source>
</evidence>
<feature type="region of interest" description="Disordered" evidence="1">
    <location>
        <begin position="275"/>
        <end position="300"/>
    </location>
</feature>
<dbReference type="OrthoDB" id="45439at2759"/>
<protein>
    <submittedName>
        <fullName evidence="3">Uncharacterized protein</fullName>
    </submittedName>
</protein>
<evidence type="ECO:0000256" key="2">
    <source>
        <dbReference type="SAM" id="SignalP"/>
    </source>
</evidence>
<dbReference type="EMBL" id="BDSP01000228">
    <property type="protein sequence ID" value="GAX25562.1"/>
    <property type="molecule type" value="Genomic_DNA"/>
</dbReference>
<proteinExistence type="predicted"/>
<gene>
    <name evidence="3" type="ORF">FisN_28Hh031</name>
</gene>
<feature type="compositionally biased region" description="Polar residues" evidence="1">
    <location>
        <begin position="366"/>
        <end position="376"/>
    </location>
</feature>
<feature type="compositionally biased region" description="Polar residues" evidence="1">
    <location>
        <begin position="383"/>
        <end position="392"/>
    </location>
</feature>
<reference evidence="3 4" key="1">
    <citation type="journal article" date="2015" name="Plant Cell">
        <title>Oil accumulation by the oleaginous diatom Fistulifera solaris as revealed by the genome and transcriptome.</title>
        <authorList>
            <person name="Tanaka T."/>
            <person name="Maeda Y."/>
            <person name="Veluchamy A."/>
            <person name="Tanaka M."/>
            <person name="Abida H."/>
            <person name="Marechal E."/>
            <person name="Bowler C."/>
            <person name="Muto M."/>
            <person name="Sunaga Y."/>
            <person name="Tanaka M."/>
            <person name="Yoshino T."/>
            <person name="Taniguchi T."/>
            <person name="Fukuda Y."/>
            <person name="Nemoto M."/>
            <person name="Matsumoto M."/>
            <person name="Wong P.S."/>
            <person name="Aburatani S."/>
            <person name="Fujibuchi W."/>
        </authorList>
    </citation>
    <scope>NUCLEOTIDE SEQUENCE [LARGE SCALE GENOMIC DNA]</scope>
    <source>
        <strain evidence="3 4">JPCC DA0580</strain>
    </source>
</reference>
<dbReference type="AlphaFoldDB" id="A0A1Z5KHK6"/>
<keyword evidence="2" id="KW-0732">Signal</keyword>
<accession>A0A1Z5KHK6</accession>
<keyword evidence="4" id="KW-1185">Reference proteome</keyword>
<organism evidence="3 4">
    <name type="scientific">Fistulifera solaris</name>
    <name type="common">Oleaginous diatom</name>
    <dbReference type="NCBI Taxonomy" id="1519565"/>
    <lineage>
        <taxon>Eukaryota</taxon>
        <taxon>Sar</taxon>
        <taxon>Stramenopiles</taxon>
        <taxon>Ochrophyta</taxon>
        <taxon>Bacillariophyta</taxon>
        <taxon>Bacillariophyceae</taxon>
        <taxon>Bacillariophycidae</taxon>
        <taxon>Naviculales</taxon>
        <taxon>Naviculaceae</taxon>
        <taxon>Fistulifera</taxon>
    </lineage>
</organism>
<feature type="region of interest" description="Disordered" evidence="1">
    <location>
        <begin position="348"/>
        <end position="392"/>
    </location>
</feature>
<sequence>MWIGIIVNYGNLVFLLCILKWQPSLDQQSCWPRRITSCACLFACPDSVDSFSIAQQDAFLCFMAMLDETVVLASLDNNGALMLARTAKRGASRWGDRVDNCSTVEKDRPVPLTSDITVLPCLPVIDHPTQASPIKCKPRQVCFASVRIKQFERILGDHPSCSAGAPIAIGWTALHDESVEIEEYEQQRTLYRKTSITKLILRREERETILSEWGVTNREMVASIRNNAKVKRQRRRTAQSCYDGLEEAIEKASRQIKNGLLQSVSFRRSSKFSNDNLSNQNILPGRFSERSSETSDSETASFANGMRNVSNQQQSEPNHANELRHVSHSLTDLFLSAASERLHPSFKKSDCSAMNASPPKRVLRSEPSTSSFSNNEMTERSSRTSGDISQDATFPQNSIVNYCEWEGTESSVTSIVDCDFGSEEFSDNTL</sequence>
<feature type="chain" id="PRO_5012961500" evidence="2">
    <location>
        <begin position="27"/>
        <end position="430"/>
    </location>
</feature>
<evidence type="ECO:0000313" key="4">
    <source>
        <dbReference type="Proteomes" id="UP000198406"/>
    </source>
</evidence>
<evidence type="ECO:0000256" key="1">
    <source>
        <dbReference type="SAM" id="MobiDB-lite"/>
    </source>
</evidence>